<gene>
    <name evidence="11" type="ORF">BJ684DRAFT_9549</name>
</gene>
<dbReference type="FunFam" id="3.40.640.10:FF:000012">
    <property type="entry name" value="alanine aminotransferase 2"/>
    <property type="match status" value="1"/>
</dbReference>
<evidence type="ECO:0000256" key="2">
    <source>
        <dbReference type="ARBA" id="ARBA00011738"/>
    </source>
</evidence>
<comment type="subunit">
    <text evidence="2">Homodimer.</text>
</comment>
<evidence type="ECO:0000256" key="3">
    <source>
        <dbReference type="ARBA" id="ARBA00022576"/>
    </source>
</evidence>
<reference evidence="12" key="1">
    <citation type="journal article" date="2018" name="Nat. Microbiol.">
        <title>Leveraging single-cell genomics to expand the fungal tree of life.</title>
        <authorList>
            <person name="Ahrendt S.R."/>
            <person name="Quandt C.A."/>
            <person name="Ciobanu D."/>
            <person name="Clum A."/>
            <person name="Salamov A."/>
            <person name="Andreopoulos B."/>
            <person name="Cheng J.F."/>
            <person name="Woyke T."/>
            <person name="Pelin A."/>
            <person name="Henrissat B."/>
            <person name="Reynolds N.K."/>
            <person name="Benny G.L."/>
            <person name="Smith M.E."/>
            <person name="James T.Y."/>
            <person name="Grigoriev I.V."/>
        </authorList>
    </citation>
    <scope>NUCLEOTIDE SEQUENCE [LARGE SCALE GENOMIC DNA]</scope>
</reference>
<evidence type="ECO:0000256" key="6">
    <source>
        <dbReference type="ARBA" id="ARBA00025785"/>
    </source>
</evidence>
<evidence type="ECO:0000313" key="12">
    <source>
        <dbReference type="Proteomes" id="UP000267251"/>
    </source>
</evidence>
<sequence>MHLSSLNPRIEKVQYAVRGELAVRSEAIAEDIKKDANSHPFSAVVACNIGNPQQLNQKPITFFRQVAALTEYPDLLAPENRPTTSKLFPEDAITRAETLLRDMGAPSIGAYTHSQGILSIRRTVADFIRRRDGDAFPTPDPNNIFLTTGASSGVQTVLGFLIGHPDVGVMIPIPQYPLYSATLSLYGGKGVPYFLNEKEDWGMSVVELTESIAAARAKGTDVRALVVINPGNPTGQCLSRENMQEIIRFCHDERLVLLADEVYQVNVYDPDQKPFHSFRKILLEMGEEFSDLELFSFHSTSKGVVGECGRRGGYLECTHIDSQVMAQLYKISSVSLCPNVPGQLMVDLMTNPPRPGDVSYPQYEKETKGIFDSLKRRSTMLSDAFNNMEGVTCNPAEGAMYVFPRICFPKKAIKAAEEAGKLPDEFYALAMLDATGVCVIPGSGFGQEKGTWHVRSTFLPREELFDDFIDGLRNFHQEFMAKYKDE</sequence>
<feature type="domain" description="Aminotransferase class I/classII large" evidence="10">
    <location>
        <begin position="106"/>
        <end position="460"/>
    </location>
</feature>
<dbReference type="Proteomes" id="UP000267251">
    <property type="component" value="Unassembled WGS sequence"/>
</dbReference>
<evidence type="ECO:0000256" key="1">
    <source>
        <dbReference type="ARBA" id="ARBA00001933"/>
    </source>
</evidence>
<evidence type="ECO:0000313" key="11">
    <source>
        <dbReference type="EMBL" id="RKP13802.1"/>
    </source>
</evidence>
<evidence type="ECO:0000256" key="5">
    <source>
        <dbReference type="ARBA" id="ARBA00022898"/>
    </source>
</evidence>
<evidence type="ECO:0000256" key="8">
    <source>
        <dbReference type="ARBA" id="ARBA00078532"/>
    </source>
</evidence>
<dbReference type="InterPro" id="IPR015424">
    <property type="entry name" value="PyrdxlP-dep_Trfase"/>
</dbReference>
<evidence type="ECO:0000256" key="4">
    <source>
        <dbReference type="ARBA" id="ARBA00022679"/>
    </source>
</evidence>
<keyword evidence="3" id="KW-0032">Aminotransferase</keyword>
<dbReference type="SUPFAM" id="SSF53383">
    <property type="entry name" value="PLP-dependent transferases"/>
    <property type="match status" value="1"/>
</dbReference>
<dbReference type="Gene3D" id="1.10.287.1970">
    <property type="match status" value="1"/>
</dbReference>
<dbReference type="InterPro" id="IPR045088">
    <property type="entry name" value="ALAT1/2-like"/>
</dbReference>
<dbReference type="Gene3D" id="3.40.640.10">
    <property type="entry name" value="Type I PLP-dependent aspartate aminotransferase-like (Major domain)"/>
    <property type="match status" value="1"/>
</dbReference>
<dbReference type="Pfam" id="PF00155">
    <property type="entry name" value="Aminotran_1_2"/>
    <property type="match status" value="1"/>
</dbReference>
<comment type="cofactor">
    <cofactor evidence="1">
        <name>pyridoxal 5'-phosphate</name>
        <dbReference type="ChEBI" id="CHEBI:597326"/>
    </cofactor>
</comment>
<dbReference type="InterPro" id="IPR004839">
    <property type="entry name" value="Aminotransferase_I/II_large"/>
</dbReference>
<dbReference type="PANTHER" id="PTHR11751">
    <property type="entry name" value="ALANINE AMINOTRANSFERASE"/>
    <property type="match status" value="1"/>
</dbReference>
<dbReference type="OrthoDB" id="1732682at2759"/>
<dbReference type="GO" id="GO:0030170">
    <property type="term" value="F:pyridoxal phosphate binding"/>
    <property type="evidence" value="ECO:0007669"/>
    <property type="project" value="InterPro"/>
</dbReference>
<dbReference type="GO" id="GO:0008483">
    <property type="term" value="F:transaminase activity"/>
    <property type="evidence" value="ECO:0007669"/>
    <property type="project" value="UniProtKB-KW"/>
</dbReference>
<keyword evidence="12" id="KW-1185">Reference proteome</keyword>
<proteinExistence type="inferred from homology"/>
<evidence type="ECO:0000256" key="7">
    <source>
        <dbReference type="ARBA" id="ARBA00077894"/>
    </source>
</evidence>
<keyword evidence="4 11" id="KW-0808">Transferase</keyword>
<dbReference type="UniPathway" id="UPA00528">
    <property type="reaction ID" value="UER00586"/>
</dbReference>
<dbReference type="EMBL" id="KZ987941">
    <property type="protein sequence ID" value="RKP13802.1"/>
    <property type="molecule type" value="Genomic_DNA"/>
</dbReference>
<dbReference type="InterPro" id="IPR015421">
    <property type="entry name" value="PyrdxlP-dep_Trfase_major"/>
</dbReference>
<accession>A0A4P9Y527</accession>
<keyword evidence="5" id="KW-0663">Pyridoxal phosphate</keyword>
<evidence type="ECO:0000259" key="10">
    <source>
        <dbReference type="Pfam" id="PF00155"/>
    </source>
</evidence>
<evidence type="ECO:0000256" key="9">
    <source>
        <dbReference type="ARBA" id="ARBA00080525"/>
    </source>
</evidence>
<dbReference type="Gene3D" id="3.90.1150.10">
    <property type="entry name" value="Aspartate Aminotransferase, domain 1"/>
    <property type="match status" value="1"/>
</dbReference>
<dbReference type="FunFam" id="3.90.1150.10:FF:000010">
    <property type="entry name" value="Alanine aminotransferase 2"/>
    <property type="match status" value="1"/>
</dbReference>
<dbReference type="PANTHER" id="PTHR11751:SF29">
    <property type="entry name" value="ALANINE TRANSAMINASE"/>
    <property type="match status" value="1"/>
</dbReference>
<comment type="similarity">
    <text evidence="6">Belongs to the class-I pyridoxal-phosphate-dependent aminotransferase family. Alanine aminotransferase subfamily.</text>
</comment>
<protein>
    <recommendedName>
        <fullName evidence="7">Glutamate pyruvate transaminase</fullName>
    </recommendedName>
    <alternativeName>
        <fullName evidence="8">Glutamic--alanine transaminase</fullName>
    </alternativeName>
    <alternativeName>
        <fullName evidence="9">Glutamic--pyruvic transaminase</fullName>
    </alternativeName>
</protein>
<name>A0A4P9Y527_9FUNG</name>
<dbReference type="GO" id="GO:0042853">
    <property type="term" value="P:L-alanine catabolic process"/>
    <property type="evidence" value="ECO:0007669"/>
    <property type="project" value="UniProtKB-UniPathway"/>
</dbReference>
<organism evidence="11 12">
    <name type="scientific">Piptocephalis cylindrospora</name>
    <dbReference type="NCBI Taxonomy" id="1907219"/>
    <lineage>
        <taxon>Eukaryota</taxon>
        <taxon>Fungi</taxon>
        <taxon>Fungi incertae sedis</taxon>
        <taxon>Zoopagomycota</taxon>
        <taxon>Zoopagomycotina</taxon>
        <taxon>Zoopagomycetes</taxon>
        <taxon>Zoopagales</taxon>
        <taxon>Piptocephalidaceae</taxon>
        <taxon>Piptocephalis</taxon>
    </lineage>
</organism>
<dbReference type="AlphaFoldDB" id="A0A4P9Y527"/>
<dbReference type="FunFam" id="1.10.287.1970:FF:000001">
    <property type="entry name" value="Alanine aminotransferase 2"/>
    <property type="match status" value="1"/>
</dbReference>
<dbReference type="InterPro" id="IPR015422">
    <property type="entry name" value="PyrdxlP-dep_Trfase_small"/>
</dbReference>
<dbReference type="CDD" id="cd00609">
    <property type="entry name" value="AAT_like"/>
    <property type="match status" value="1"/>
</dbReference>